<feature type="domain" description="Protein kinase" evidence="1">
    <location>
        <begin position="352"/>
        <end position="628"/>
    </location>
</feature>
<dbReference type="Gene3D" id="1.10.510.10">
    <property type="entry name" value="Transferase(Phosphotransferase) domain 1"/>
    <property type="match status" value="5"/>
</dbReference>
<dbReference type="InterPro" id="IPR000719">
    <property type="entry name" value="Prot_kinase_dom"/>
</dbReference>
<dbReference type="Gene3D" id="3.30.200.20">
    <property type="entry name" value="Phosphorylase Kinase, domain 1"/>
    <property type="match status" value="2"/>
</dbReference>
<organism evidence="2 3">
    <name type="scientific">Tanacetum coccineum</name>
    <dbReference type="NCBI Taxonomy" id="301880"/>
    <lineage>
        <taxon>Eukaryota</taxon>
        <taxon>Viridiplantae</taxon>
        <taxon>Streptophyta</taxon>
        <taxon>Embryophyta</taxon>
        <taxon>Tracheophyta</taxon>
        <taxon>Spermatophyta</taxon>
        <taxon>Magnoliopsida</taxon>
        <taxon>eudicotyledons</taxon>
        <taxon>Gunneridae</taxon>
        <taxon>Pentapetalae</taxon>
        <taxon>asterids</taxon>
        <taxon>campanulids</taxon>
        <taxon>Asterales</taxon>
        <taxon>Asteraceae</taxon>
        <taxon>Asteroideae</taxon>
        <taxon>Anthemideae</taxon>
        <taxon>Anthemidinae</taxon>
        <taxon>Tanacetum</taxon>
    </lineage>
</organism>
<dbReference type="InterPro" id="IPR025886">
    <property type="entry name" value="PP2-like"/>
</dbReference>
<evidence type="ECO:0000313" key="3">
    <source>
        <dbReference type="Proteomes" id="UP001151760"/>
    </source>
</evidence>
<dbReference type="PANTHER" id="PTHR27003">
    <property type="entry name" value="OS07G0166700 PROTEIN"/>
    <property type="match status" value="1"/>
</dbReference>
<dbReference type="Proteomes" id="UP001151760">
    <property type="component" value="Unassembled WGS sequence"/>
</dbReference>
<comment type="caution">
    <text evidence="2">The sequence shown here is derived from an EMBL/GenBank/DDBJ whole genome shotgun (WGS) entry which is preliminary data.</text>
</comment>
<dbReference type="InterPro" id="IPR001245">
    <property type="entry name" value="Ser-Thr/Tyr_kinase_cat_dom"/>
</dbReference>
<dbReference type="PROSITE" id="PS00108">
    <property type="entry name" value="PROTEIN_KINASE_ST"/>
    <property type="match status" value="1"/>
</dbReference>
<feature type="domain" description="Protein kinase" evidence="1">
    <location>
        <begin position="676"/>
        <end position="947"/>
    </location>
</feature>
<reference evidence="2" key="2">
    <citation type="submission" date="2022-01" db="EMBL/GenBank/DDBJ databases">
        <authorList>
            <person name="Yamashiro T."/>
            <person name="Shiraishi A."/>
            <person name="Satake H."/>
            <person name="Nakayama K."/>
        </authorList>
    </citation>
    <scope>NUCLEOTIDE SEQUENCE</scope>
</reference>
<evidence type="ECO:0000259" key="1">
    <source>
        <dbReference type="PROSITE" id="PS50011"/>
    </source>
</evidence>
<accession>A0ABQ5I2I2</accession>
<dbReference type="PANTHER" id="PTHR27003:SF467">
    <property type="entry name" value="PROTEIN KINASE DOMAIN-CONTAINING PROTEIN"/>
    <property type="match status" value="1"/>
</dbReference>
<evidence type="ECO:0000313" key="2">
    <source>
        <dbReference type="EMBL" id="GJT94336.1"/>
    </source>
</evidence>
<dbReference type="InterPro" id="IPR008271">
    <property type="entry name" value="Ser/Thr_kinase_AS"/>
</dbReference>
<name>A0ABQ5I2I2_9ASTR</name>
<feature type="domain" description="Protein kinase" evidence="1">
    <location>
        <begin position="29"/>
        <end position="300"/>
    </location>
</feature>
<dbReference type="SMART" id="SM00220">
    <property type="entry name" value="S_TKc"/>
    <property type="match status" value="1"/>
</dbReference>
<proteinExistence type="predicted"/>
<dbReference type="EMBL" id="BQNB010020286">
    <property type="protein sequence ID" value="GJT94336.1"/>
    <property type="molecule type" value="Genomic_DNA"/>
</dbReference>
<dbReference type="Pfam" id="PF07714">
    <property type="entry name" value="PK_Tyr_Ser-Thr"/>
    <property type="match status" value="3"/>
</dbReference>
<sequence length="1299" mass="149112">MMQVPYIDHMRIPLSEIGLATRKADLFHFDVQRYAAENKLWEVSMAEFSEYPRRKSTVFIKSLDHRSGQRTEELLRTLTYVSHENLVKIFGFCDEVDERILVVYEYVSNGSLDEYICRNDTRNSFPWVIRLQICIDAASGLKFLHNDSGRHKGITHGNIKSSNILIDQDGVGMIGDFGLSNHNRLTKEYDVYWFGLVLFEVMSGMLTHFKISKDDPQFLPEMVKCGFEQRKLNKIIDPRLKKEFEKARSSDIIGDRTGTESINMFARVAYQCLQSQPEDRPTMAVIVEELKKALKYHITFAMNRKIWGGIPRHHPKVDCLNERQEDEDNSKMDHLKHLKIPFKEIYSATRGFDKNRRIGTGGFGGVYTAELFHVDVRKYAEIKKSQLESSLIELSDYPRRKGKVALKRLENTSGQGRREFLKEIDVLSQLYHQNLISLVGFCYEYGEMILVYDYACNGSFDRFIPNTQNNLILNWAQRLQICIDAAQGLNYLHDNHIIHRDVKSGNILLGGSFEGIIGDVGLSITINSANSQLEVNPVGTLGYIDPKYYAEGILTKQSDMYSFGVVLLEVLYGKYVRCPAAGKVQASLVDMAKHHLTDNQPYQIIAQYLMQEVEDEKFKDSVKTYAAITRECLHSTETRCFTMADVVKQLKRALTFHLIGVEIISLKEIKAATNFFSEESVIGKGPSGKIYKGELSPFKRSMPVAVKRLDKVGSYGEGTFLKEVVKLSHYAHENIITLRGFCEEDNEKIIIMDYAINKSLNKHLHKSILTWGLLLKISIGAAKGLNHIHSFEEDQKTLHGKLAIEKAEKYSHRTVLHQIINDERERYSGDGAEDKKVVFLAWMAARCFEENIVEALIFDDLTEQTDGKSIDVVSKVAYQCLHKDQEKRPTMALVIRELEKALNIHEEWECEQKLPEDYERIMKMIENPESQIPFYLQEHALTMEKWFGTVAEISDTSNLNIPINIKTKFLSLGIIYGAYLVFKFCDPKTVSSKPYVKLEYSIASEDLNSYVAERRDDGWMMVELCRFRNHNQITEFKVQLERFWGHPCGSGPIFVDCIEFRPIDNVEREECVDRSINADSSINWDQQSSSDFQEIMKRSQYDVLTTTKQELYKLLSTGVLIDNGEKLLSLSKMNSKKCHMLPAKAVINKSLDAKYSKCQPSATSRFEEVVELQRHQAFSINCNIETKMLSPDTAYACYLVFQLPENSEGLKCPVKARDQLNKNNKETTIIYLKSPGPVDLYRDKRVPDRREDGWMEVRVWGFVYNNEIKDNYIPIELNQACLGGTMLGLIICGVEFRPT</sequence>
<dbReference type="Pfam" id="PF14299">
    <property type="entry name" value="PP2"/>
    <property type="match status" value="2"/>
</dbReference>
<reference evidence="2" key="1">
    <citation type="journal article" date="2022" name="Int. J. Mol. Sci.">
        <title>Draft Genome of Tanacetum Coccineum: Genomic Comparison of Closely Related Tanacetum-Family Plants.</title>
        <authorList>
            <person name="Yamashiro T."/>
            <person name="Shiraishi A."/>
            <person name="Nakayama K."/>
            <person name="Satake H."/>
        </authorList>
    </citation>
    <scope>NUCLEOTIDE SEQUENCE</scope>
</reference>
<dbReference type="SUPFAM" id="SSF56112">
    <property type="entry name" value="Protein kinase-like (PK-like)"/>
    <property type="match status" value="3"/>
</dbReference>
<dbReference type="InterPro" id="IPR011009">
    <property type="entry name" value="Kinase-like_dom_sf"/>
</dbReference>
<gene>
    <name evidence="2" type="ORF">Tco_1083181</name>
</gene>
<dbReference type="PROSITE" id="PS50011">
    <property type="entry name" value="PROTEIN_KINASE_DOM"/>
    <property type="match status" value="3"/>
</dbReference>
<dbReference type="InterPro" id="IPR045272">
    <property type="entry name" value="ANXUR1/2-like"/>
</dbReference>
<protein>
    <submittedName>
        <fullName evidence="2">Phloem protein 2-like protein</fullName>
    </submittedName>
</protein>
<keyword evidence="3" id="KW-1185">Reference proteome</keyword>